<feature type="compositionally biased region" description="Acidic residues" evidence="1">
    <location>
        <begin position="237"/>
        <end position="250"/>
    </location>
</feature>
<comment type="caution">
    <text evidence="2">The sequence shown here is derived from an EMBL/GenBank/DDBJ whole genome shotgun (WGS) entry which is preliminary data.</text>
</comment>
<evidence type="ECO:0000313" key="3">
    <source>
        <dbReference type="Proteomes" id="UP000242310"/>
    </source>
</evidence>
<name>A0A2P8HW90_9BACI</name>
<proteinExistence type="predicted"/>
<dbReference type="EMBL" id="PYAV01000003">
    <property type="protein sequence ID" value="PSL50486.1"/>
    <property type="molecule type" value="Genomic_DNA"/>
</dbReference>
<evidence type="ECO:0000256" key="1">
    <source>
        <dbReference type="SAM" id="MobiDB-lite"/>
    </source>
</evidence>
<dbReference type="PROSITE" id="PS51257">
    <property type="entry name" value="PROKAR_LIPOPROTEIN"/>
    <property type="match status" value="1"/>
</dbReference>
<evidence type="ECO:0000313" key="2">
    <source>
        <dbReference type="EMBL" id="PSL50486.1"/>
    </source>
</evidence>
<organism evidence="2 3">
    <name type="scientific">Salsuginibacillus halophilus</name>
    <dbReference type="NCBI Taxonomy" id="517424"/>
    <lineage>
        <taxon>Bacteria</taxon>
        <taxon>Bacillati</taxon>
        <taxon>Bacillota</taxon>
        <taxon>Bacilli</taxon>
        <taxon>Bacillales</taxon>
        <taxon>Bacillaceae</taxon>
        <taxon>Salsuginibacillus</taxon>
    </lineage>
</organism>
<keyword evidence="3" id="KW-1185">Reference proteome</keyword>
<dbReference type="RefSeq" id="WP_181315234.1">
    <property type="nucleotide sequence ID" value="NZ_PYAV01000003.1"/>
</dbReference>
<sequence length="250" mass="28391">MQFMYKAAFAFVILILTAGCFYPGSSESSVPHDTQLEEVQAAVDQYQDDQGVLPLQNRDADTPELERYVVNFRELVPRYLAEPPPNSFEEGGIYQYMLIDVQENPEVKVMDLSMMDDIQSFQQEVNRYIQANDFAPLEDALGENVYAVDEDSLSVSEASVESPYSGNPLPLRVNQHGEVIVDYAPDIYQKLEHEEVSVDDYDDLREILLENEPFIPMFSVPYELDEGELAYSSYEPESVEGPDLDETSQP</sequence>
<reference evidence="2 3" key="1">
    <citation type="submission" date="2018-03" db="EMBL/GenBank/DDBJ databases">
        <title>Genomic Encyclopedia of Type Strains, Phase III (KMG-III): the genomes of soil and plant-associated and newly described type strains.</title>
        <authorList>
            <person name="Whitman W."/>
        </authorList>
    </citation>
    <scope>NUCLEOTIDE SEQUENCE [LARGE SCALE GENOMIC DNA]</scope>
    <source>
        <strain evidence="2 3">CGMCC 1.07653</strain>
    </source>
</reference>
<gene>
    <name evidence="2" type="ORF">B0H94_10398</name>
</gene>
<feature type="region of interest" description="Disordered" evidence="1">
    <location>
        <begin position="231"/>
        <end position="250"/>
    </location>
</feature>
<dbReference type="AlphaFoldDB" id="A0A2P8HW90"/>
<protein>
    <recommendedName>
        <fullName evidence="4">ABC transporter periplasmic binding protein YphF</fullName>
    </recommendedName>
</protein>
<dbReference type="Proteomes" id="UP000242310">
    <property type="component" value="Unassembled WGS sequence"/>
</dbReference>
<accession>A0A2P8HW90</accession>
<evidence type="ECO:0008006" key="4">
    <source>
        <dbReference type="Google" id="ProtNLM"/>
    </source>
</evidence>